<evidence type="ECO:0000259" key="3">
    <source>
        <dbReference type="PROSITE" id="PS50110"/>
    </source>
</evidence>
<dbReference type="Gene3D" id="3.40.50.2300">
    <property type="match status" value="1"/>
</dbReference>
<dbReference type="AlphaFoldDB" id="A0A928V4B8"/>
<dbReference type="CDD" id="cd17593">
    <property type="entry name" value="REC_CheC-like"/>
    <property type="match status" value="1"/>
</dbReference>
<protein>
    <submittedName>
        <fullName evidence="4">Response regulator</fullName>
    </submittedName>
</protein>
<gene>
    <name evidence="4" type="ORF">C4F51_07115</name>
</gene>
<organism evidence="4 5">
    <name type="scientific">Cellvibrio polysaccharolyticus</name>
    <dbReference type="NCBI Taxonomy" id="2082724"/>
    <lineage>
        <taxon>Bacteria</taxon>
        <taxon>Pseudomonadati</taxon>
        <taxon>Pseudomonadota</taxon>
        <taxon>Gammaproteobacteria</taxon>
        <taxon>Cellvibrionales</taxon>
        <taxon>Cellvibrionaceae</taxon>
        <taxon>Cellvibrio</taxon>
    </lineage>
</organism>
<dbReference type="Proteomes" id="UP000652567">
    <property type="component" value="Unassembled WGS sequence"/>
</dbReference>
<reference evidence="4" key="1">
    <citation type="submission" date="2018-07" db="EMBL/GenBank/DDBJ databases">
        <title>Genome assembly of strain Ka43.</title>
        <authorList>
            <person name="Kukolya J."/>
            <person name="Nagy I."/>
            <person name="Horvath B."/>
            <person name="Toth A."/>
        </authorList>
    </citation>
    <scope>NUCLEOTIDE SEQUENCE</scope>
    <source>
        <strain evidence="4">KB43</strain>
    </source>
</reference>
<evidence type="ECO:0000313" key="5">
    <source>
        <dbReference type="Proteomes" id="UP000652567"/>
    </source>
</evidence>
<proteinExistence type="predicted"/>
<keyword evidence="5" id="KW-1185">Reference proteome</keyword>
<feature type="modified residue" description="4-aspartylphosphate" evidence="2">
    <location>
        <position position="54"/>
    </location>
</feature>
<dbReference type="PANTHER" id="PTHR44591:SF24">
    <property type="entry name" value="PROTEIN-GLUTAMATE METHYLESTERASE_PROTEIN-GLUTAMINE GLUTAMINASE 1"/>
    <property type="match status" value="1"/>
</dbReference>
<dbReference type="SUPFAM" id="SSF52172">
    <property type="entry name" value="CheY-like"/>
    <property type="match status" value="1"/>
</dbReference>
<keyword evidence="1 2" id="KW-0597">Phosphoprotein</keyword>
<comment type="caution">
    <text evidence="4">The sequence shown here is derived from an EMBL/GenBank/DDBJ whole genome shotgun (WGS) entry which is preliminary data.</text>
</comment>
<evidence type="ECO:0000256" key="2">
    <source>
        <dbReference type="PROSITE-ProRule" id="PRU00169"/>
    </source>
</evidence>
<name>A0A928V4B8_9GAMM</name>
<evidence type="ECO:0000256" key="1">
    <source>
        <dbReference type="ARBA" id="ARBA00022553"/>
    </source>
</evidence>
<dbReference type="InterPro" id="IPR011006">
    <property type="entry name" value="CheY-like_superfamily"/>
</dbReference>
<dbReference type="EMBL" id="PRDL01000001">
    <property type="protein sequence ID" value="MBE8716960.1"/>
    <property type="molecule type" value="Genomic_DNA"/>
</dbReference>
<accession>A0A928V4B8</accession>
<dbReference type="GO" id="GO:0000160">
    <property type="term" value="P:phosphorelay signal transduction system"/>
    <property type="evidence" value="ECO:0007669"/>
    <property type="project" value="InterPro"/>
</dbReference>
<feature type="domain" description="Response regulatory" evidence="3">
    <location>
        <begin position="4"/>
        <end position="119"/>
    </location>
</feature>
<dbReference type="Pfam" id="PF00072">
    <property type="entry name" value="Response_reg"/>
    <property type="match status" value="1"/>
</dbReference>
<dbReference type="SMART" id="SM00448">
    <property type="entry name" value="REC"/>
    <property type="match status" value="1"/>
</dbReference>
<evidence type="ECO:0000313" key="4">
    <source>
        <dbReference type="EMBL" id="MBE8716960.1"/>
    </source>
</evidence>
<dbReference type="InterPro" id="IPR050595">
    <property type="entry name" value="Bact_response_regulator"/>
</dbReference>
<dbReference type="PANTHER" id="PTHR44591">
    <property type="entry name" value="STRESS RESPONSE REGULATOR PROTEIN 1"/>
    <property type="match status" value="1"/>
</dbReference>
<dbReference type="InterPro" id="IPR001789">
    <property type="entry name" value="Sig_transdc_resp-reg_receiver"/>
</dbReference>
<sequence>MSTPLLICDDSLMARKQVARALPDNWDVAVSFATNGVEGLQAIREGKGEMVLLDLTMPDMDGYQVLETIRNEGLDTMVIIISGDIQPAARARVKQLGALDFIQKPVNPEKLASVLSTYGLI</sequence>
<dbReference type="PROSITE" id="PS50110">
    <property type="entry name" value="RESPONSE_REGULATORY"/>
    <property type="match status" value="1"/>
</dbReference>
<dbReference type="RefSeq" id="WP_193908436.1">
    <property type="nucleotide sequence ID" value="NZ_PRDL01000001.1"/>
</dbReference>